<evidence type="ECO:0000313" key="4">
    <source>
        <dbReference type="Proteomes" id="UP001163823"/>
    </source>
</evidence>
<dbReference type="InterPro" id="IPR043128">
    <property type="entry name" value="Rev_trsase/Diguanyl_cyclase"/>
</dbReference>
<dbReference type="FunFam" id="3.30.70.270:FF:000020">
    <property type="entry name" value="Transposon Tf2-6 polyprotein-like Protein"/>
    <property type="match status" value="1"/>
</dbReference>
<dbReference type="PANTHER" id="PTHR37984">
    <property type="entry name" value="PROTEIN CBG26694"/>
    <property type="match status" value="1"/>
</dbReference>
<organism evidence="3 4">
    <name type="scientific">Quillaja saponaria</name>
    <name type="common">Soap bark tree</name>
    <dbReference type="NCBI Taxonomy" id="32244"/>
    <lineage>
        <taxon>Eukaryota</taxon>
        <taxon>Viridiplantae</taxon>
        <taxon>Streptophyta</taxon>
        <taxon>Embryophyta</taxon>
        <taxon>Tracheophyta</taxon>
        <taxon>Spermatophyta</taxon>
        <taxon>Magnoliopsida</taxon>
        <taxon>eudicotyledons</taxon>
        <taxon>Gunneridae</taxon>
        <taxon>Pentapetalae</taxon>
        <taxon>rosids</taxon>
        <taxon>fabids</taxon>
        <taxon>Fabales</taxon>
        <taxon>Quillajaceae</taxon>
        <taxon>Quillaja</taxon>
    </lineage>
</organism>
<dbReference type="Proteomes" id="UP001163823">
    <property type="component" value="Chromosome 12"/>
</dbReference>
<protein>
    <submittedName>
        <fullName evidence="3">Ty3/gypsy retrotransposon protein</fullName>
    </submittedName>
</protein>
<dbReference type="EMBL" id="JARAOO010000012">
    <property type="protein sequence ID" value="KAJ7949865.1"/>
    <property type="molecule type" value="Genomic_DNA"/>
</dbReference>
<evidence type="ECO:0000256" key="1">
    <source>
        <dbReference type="ARBA" id="ARBA00023268"/>
    </source>
</evidence>
<dbReference type="InterPro" id="IPR050951">
    <property type="entry name" value="Retrovirus_Pol_polyprotein"/>
</dbReference>
<evidence type="ECO:0000259" key="2">
    <source>
        <dbReference type="Pfam" id="PF17919"/>
    </source>
</evidence>
<proteinExistence type="predicted"/>
<evidence type="ECO:0000313" key="3">
    <source>
        <dbReference type="EMBL" id="KAJ7949865.1"/>
    </source>
</evidence>
<reference evidence="3" key="1">
    <citation type="journal article" date="2023" name="Science">
        <title>Elucidation of the pathway for biosynthesis of saponin adjuvants from the soapbark tree.</title>
        <authorList>
            <person name="Reed J."/>
            <person name="Orme A."/>
            <person name="El-Demerdash A."/>
            <person name="Owen C."/>
            <person name="Martin L.B.B."/>
            <person name="Misra R.C."/>
            <person name="Kikuchi S."/>
            <person name="Rejzek M."/>
            <person name="Martin A.C."/>
            <person name="Harkess A."/>
            <person name="Leebens-Mack J."/>
            <person name="Louveau T."/>
            <person name="Stephenson M.J."/>
            <person name="Osbourn A."/>
        </authorList>
    </citation>
    <scope>NUCLEOTIDE SEQUENCE</scope>
    <source>
        <strain evidence="3">S10</strain>
    </source>
</reference>
<dbReference type="GO" id="GO:0003824">
    <property type="term" value="F:catalytic activity"/>
    <property type="evidence" value="ECO:0007669"/>
    <property type="project" value="UniProtKB-KW"/>
</dbReference>
<dbReference type="KEGG" id="qsa:O6P43_030156"/>
<dbReference type="PANTHER" id="PTHR37984:SF5">
    <property type="entry name" value="PROTEIN NYNRIN-LIKE"/>
    <property type="match status" value="1"/>
</dbReference>
<dbReference type="Pfam" id="PF17919">
    <property type="entry name" value="RT_RNaseH_2"/>
    <property type="match status" value="1"/>
</dbReference>
<dbReference type="SUPFAM" id="SSF56672">
    <property type="entry name" value="DNA/RNA polymerases"/>
    <property type="match status" value="1"/>
</dbReference>
<dbReference type="AlphaFoldDB" id="A0AAD7L1H4"/>
<keyword evidence="4" id="KW-1185">Reference proteome</keyword>
<dbReference type="InterPro" id="IPR043502">
    <property type="entry name" value="DNA/RNA_pol_sf"/>
</dbReference>
<name>A0AAD7L1H4_QUISA</name>
<sequence>MTDWPAPTNVKAFRGFLGLNGYYRKIVMHYAHIAAPLTCLLKENSFDWTSQVEVAFQALKSAMVHTLVLALPDFSKTFEVETDASLTCIGAILSQVGHPLAFFSKKLSYKMPKASTYSRELFAIVQVVHKWRQYLLGRRFLILTNHRS</sequence>
<feature type="domain" description="Reverse transcriptase/retrotransposon-derived protein RNase H-like" evidence="2">
    <location>
        <begin position="48"/>
        <end position="142"/>
    </location>
</feature>
<dbReference type="InterPro" id="IPR041577">
    <property type="entry name" value="RT_RNaseH_2"/>
</dbReference>
<keyword evidence="1" id="KW-0511">Multifunctional enzyme</keyword>
<gene>
    <name evidence="3" type="ORF">O6P43_030156</name>
</gene>
<dbReference type="Gene3D" id="3.30.70.270">
    <property type="match status" value="1"/>
</dbReference>
<comment type="caution">
    <text evidence="3">The sequence shown here is derived from an EMBL/GenBank/DDBJ whole genome shotgun (WGS) entry which is preliminary data.</text>
</comment>
<accession>A0AAD7L1H4</accession>